<dbReference type="STRING" id="417292.SAMN05421806_11230"/>
<keyword evidence="8" id="KW-0732">Signal</keyword>
<protein>
    <submittedName>
        <fullName evidence="10">Subtilisin inhibitor-like</fullName>
    </submittedName>
</protein>
<dbReference type="Pfam" id="PF00720">
    <property type="entry name" value="SSI"/>
    <property type="match status" value="1"/>
</dbReference>
<dbReference type="SUPFAM" id="SSF55399">
    <property type="entry name" value="Subtilisin inhibitor"/>
    <property type="match status" value="1"/>
</dbReference>
<name>A0A1G9ERX0_9ACTN</name>
<evidence type="ECO:0000313" key="10">
    <source>
        <dbReference type="EMBL" id="SDK78957.1"/>
    </source>
</evidence>
<dbReference type="Proteomes" id="UP000199155">
    <property type="component" value="Unassembled WGS sequence"/>
</dbReference>
<evidence type="ECO:0000256" key="7">
    <source>
        <dbReference type="SAM" id="MobiDB-lite"/>
    </source>
</evidence>
<comment type="similarity">
    <text evidence="2">Belongs to the protease inhibitor I16 (SSI) family.</text>
</comment>
<keyword evidence="6" id="KW-1015">Disulfide bond</keyword>
<evidence type="ECO:0000256" key="6">
    <source>
        <dbReference type="ARBA" id="ARBA00023157"/>
    </source>
</evidence>
<evidence type="ECO:0000256" key="5">
    <source>
        <dbReference type="ARBA" id="ARBA00022900"/>
    </source>
</evidence>
<dbReference type="EMBL" id="FNFF01000012">
    <property type="protein sequence ID" value="SDK78957.1"/>
    <property type="molecule type" value="Genomic_DNA"/>
</dbReference>
<feature type="chain" id="PRO_5011707336" evidence="8">
    <location>
        <begin position="27"/>
        <end position="163"/>
    </location>
</feature>
<keyword evidence="11" id="KW-1185">Reference proteome</keyword>
<accession>A0A1G9ERX0</accession>
<dbReference type="OrthoDB" id="3427327at2"/>
<comment type="subcellular location">
    <subcellularLocation>
        <location evidence="1">Secreted</location>
    </subcellularLocation>
</comment>
<evidence type="ECO:0000256" key="3">
    <source>
        <dbReference type="ARBA" id="ARBA00022525"/>
    </source>
</evidence>
<dbReference type="InterPro" id="IPR023549">
    <property type="entry name" value="Subtilisin_inhibitor"/>
</dbReference>
<reference evidence="10 11" key="1">
    <citation type="submission" date="2016-10" db="EMBL/GenBank/DDBJ databases">
        <authorList>
            <person name="de Groot N.N."/>
        </authorList>
    </citation>
    <scope>NUCLEOTIDE SEQUENCE [LARGE SCALE GENOMIC DNA]</scope>
    <source>
        <strain evidence="10 11">CGMCC 4.5727</strain>
    </source>
</reference>
<feature type="domain" description="Subtilisin inhibitor" evidence="9">
    <location>
        <begin position="41"/>
        <end position="131"/>
    </location>
</feature>
<evidence type="ECO:0000259" key="9">
    <source>
        <dbReference type="Pfam" id="PF00720"/>
    </source>
</evidence>
<evidence type="ECO:0000313" key="11">
    <source>
        <dbReference type="Proteomes" id="UP000199155"/>
    </source>
</evidence>
<keyword evidence="5" id="KW-0722">Serine protease inhibitor</keyword>
<proteinExistence type="inferred from homology"/>
<dbReference type="RefSeq" id="WP_093614167.1">
    <property type="nucleotide sequence ID" value="NZ_FNFF01000012.1"/>
</dbReference>
<feature type="compositionally biased region" description="Gly residues" evidence="7">
    <location>
        <begin position="64"/>
        <end position="76"/>
    </location>
</feature>
<dbReference type="GO" id="GO:0004867">
    <property type="term" value="F:serine-type endopeptidase inhibitor activity"/>
    <property type="evidence" value="ECO:0007669"/>
    <property type="project" value="UniProtKB-KW"/>
</dbReference>
<sequence>MKVSRFAVAVAASLAAVAGAPVAAHADEPPAHALPEPQPDVLTITSGAGAAAPYETYELTCEGDGSGSSSGSGGGSHPQAEEACARLDAIAQEGRDPFAPVPADALCTMQYGGPETARITGTWRGQQVSASFDRSNGCEIGRWNQLVPVLPQSSPDSGGPRVW</sequence>
<keyword evidence="4" id="KW-0646">Protease inhibitor</keyword>
<dbReference type="InterPro" id="IPR036819">
    <property type="entry name" value="Subtilisin_inhibitor-like_sf"/>
</dbReference>
<feature type="region of interest" description="Disordered" evidence="7">
    <location>
        <begin position="62"/>
        <end position="81"/>
    </location>
</feature>
<dbReference type="AlphaFoldDB" id="A0A1G9ERX0"/>
<evidence type="ECO:0000256" key="4">
    <source>
        <dbReference type="ARBA" id="ARBA00022690"/>
    </source>
</evidence>
<keyword evidence="3" id="KW-0964">Secreted</keyword>
<evidence type="ECO:0000256" key="8">
    <source>
        <dbReference type="SAM" id="SignalP"/>
    </source>
</evidence>
<gene>
    <name evidence="10" type="ORF">SAMN05421806_11230</name>
</gene>
<organism evidence="10 11">
    <name type="scientific">Streptomyces indicus</name>
    <dbReference type="NCBI Taxonomy" id="417292"/>
    <lineage>
        <taxon>Bacteria</taxon>
        <taxon>Bacillati</taxon>
        <taxon>Actinomycetota</taxon>
        <taxon>Actinomycetes</taxon>
        <taxon>Kitasatosporales</taxon>
        <taxon>Streptomycetaceae</taxon>
        <taxon>Streptomyces</taxon>
    </lineage>
</organism>
<dbReference type="Gene3D" id="3.30.350.10">
    <property type="entry name" value="Subtilisin inhibitor-like"/>
    <property type="match status" value="1"/>
</dbReference>
<feature type="signal peptide" evidence="8">
    <location>
        <begin position="1"/>
        <end position="26"/>
    </location>
</feature>
<evidence type="ECO:0000256" key="1">
    <source>
        <dbReference type="ARBA" id="ARBA00004613"/>
    </source>
</evidence>
<evidence type="ECO:0000256" key="2">
    <source>
        <dbReference type="ARBA" id="ARBA00010472"/>
    </source>
</evidence>
<dbReference type="GO" id="GO:0005576">
    <property type="term" value="C:extracellular region"/>
    <property type="evidence" value="ECO:0007669"/>
    <property type="project" value="UniProtKB-SubCell"/>
</dbReference>